<dbReference type="AlphaFoldDB" id="A0A178D2I3"/>
<accession>A0A178D2I3</accession>
<sequence>MASQVSAPLLRQSQEGDNRTIQGQEHQNRLKEGTEQWRESHHAQAQDAKTRPSDRPVHRVEGAISDIIWALTFVSLPMLVLTAIFVYLVYRYEVSNTPEAFENLLGIASIRDSSAYYVDYSATRLATVSSWTSTATSLTSAFVMVLISYPLAKEYMRRSTLGQVESLPTIYQLKLIIGLLEGGFGPLWSWIQYCFWKGRNKQIRLLWMAVASLWAATLLSIAIVGVDTWLHVTTTTVNLDTLSPPASTPVASYGRGLIPLCYNQTWTPGDINQCIGGLQLPGSIHFDSASEATRTSMNLSTVNAVLASTIDDKHFAFLTSAQRDPDLDYRARTYAMSTTCSPASEACKLQQIQYCPFENDCPLGLVQMALGMAYNCSSNLYGDLNNNTGSTFTSVNGSSSGTSSNIGFFLQMFRARGFEDPIGTPDQQMATPNPFFFAVGGRVATSDALSKDPQAVEDDEQYNYAFIFECTSTVYELEYASIDGGSVVDGNYTAANETLSNNVGWTLLQSRALVQNSLESAFFSGAQQVNTSQAFADYFSQQFSRSALSMIAGITVERLNGAEQTRQTRLVARLPKAPFFSLIVANLLYALLGICLAGVALASQPRKTRNVQARLSVAGLVAALLEPDRGGAGRPCCGHKGPSNTGIESVFAEYYSTHTHARDHALERDHHSRVILVDSSPGTGTSIGNRVFEKISLPRATVGEVSSTSTTSPAFINRVDTPVCDSHATTTTTTTTTTSSTSTTLSPEERRSSEENPVHPDPDPAARHGVHVHVPLSMSLSLAGDGGVGGGGGGGGGHVS</sequence>
<dbReference type="OrthoDB" id="3344043at2759"/>
<evidence type="ECO:0000313" key="3">
    <source>
        <dbReference type="EMBL" id="OAL35936.1"/>
    </source>
</evidence>
<keyword evidence="2" id="KW-0472">Membrane</keyword>
<dbReference type="RefSeq" id="XP_022500948.1">
    <property type="nucleotide sequence ID" value="XM_022643137.1"/>
</dbReference>
<keyword evidence="4" id="KW-1185">Reference proteome</keyword>
<organism evidence="3 4">
    <name type="scientific">Fonsecaea nubica</name>
    <dbReference type="NCBI Taxonomy" id="856822"/>
    <lineage>
        <taxon>Eukaryota</taxon>
        <taxon>Fungi</taxon>
        <taxon>Dikarya</taxon>
        <taxon>Ascomycota</taxon>
        <taxon>Pezizomycotina</taxon>
        <taxon>Eurotiomycetes</taxon>
        <taxon>Chaetothyriomycetidae</taxon>
        <taxon>Chaetothyriales</taxon>
        <taxon>Herpotrichiellaceae</taxon>
        <taxon>Fonsecaea</taxon>
    </lineage>
</organism>
<name>A0A178D2I3_9EURO</name>
<evidence type="ECO:0000256" key="1">
    <source>
        <dbReference type="SAM" id="MobiDB-lite"/>
    </source>
</evidence>
<feature type="compositionally biased region" description="Low complexity" evidence="1">
    <location>
        <begin position="729"/>
        <end position="744"/>
    </location>
</feature>
<dbReference type="EMBL" id="LVCJ01000026">
    <property type="protein sequence ID" value="OAL35936.1"/>
    <property type="molecule type" value="Genomic_DNA"/>
</dbReference>
<feature type="transmembrane region" description="Helical" evidence="2">
    <location>
        <begin position="579"/>
        <end position="602"/>
    </location>
</feature>
<feature type="compositionally biased region" description="Polar residues" evidence="1">
    <location>
        <begin position="1"/>
        <end position="25"/>
    </location>
</feature>
<keyword evidence="2" id="KW-1133">Transmembrane helix</keyword>
<feature type="compositionally biased region" description="Basic and acidic residues" evidence="1">
    <location>
        <begin position="747"/>
        <end position="766"/>
    </location>
</feature>
<gene>
    <name evidence="3" type="ORF">AYO20_04842</name>
</gene>
<dbReference type="Proteomes" id="UP000185904">
    <property type="component" value="Unassembled WGS sequence"/>
</dbReference>
<comment type="caution">
    <text evidence="3">The sequence shown here is derived from an EMBL/GenBank/DDBJ whole genome shotgun (WGS) entry which is preliminary data.</text>
</comment>
<proteinExistence type="predicted"/>
<feature type="transmembrane region" description="Helical" evidence="2">
    <location>
        <begin position="67"/>
        <end position="90"/>
    </location>
</feature>
<feature type="region of interest" description="Disordered" evidence="1">
    <location>
        <begin position="1"/>
        <end position="56"/>
    </location>
</feature>
<protein>
    <submittedName>
        <fullName evidence="3">Uncharacterized protein</fullName>
    </submittedName>
</protein>
<feature type="transmembrane region" description="Helical" evidence="2">
    <location>
        <begin position="205"/>
        <end position="226"/>
    </location>
</feature>
<feature type="region of interest" description="Disordered" evidence="1">
    <location>
        <begin position="724"/>
        <end position="768"/>
    </location>
</feature>
<reference evidence="3 4" key="1">
    <citation type="submission" date="2016-03" db="EMBL/GenBank/DDBJ databases">
        <title>The draft genome sequence of Fonsecaea nubica causative agent of cutaneous subcutaneous infection in human host.</title>
        <authorList>
            <person name="Costa F."/>
            <person name="Sybren D.H."/>
            <person name="Raittz R.T."/>
            <person name="Weiss V.A."/>
            <person name="Leao A.C."/>
            <person name="Gomes R."/>
            <person name="De Souza E.M."/>
            <person name="Pedrosa F.O."/>
            <person name="Steffens M.B."/>
            <person name="Bombassaro A."/>
            <person name="Tadra-Sfeir M.Z."/>
            <person name="Moreno L.F."/>
            <person name="Najafzadeh M.J."/>
            <person name="Felipe M.S."/>
            <person name="Teixeira M."/>
            <person name="Sun J."/>
            <person name="Xi L."/>
            <person name="Castro M.A."/>
            <person name="Vicente V.A."/>
        </authorList>
    </citation>
    <scope>NUCLEOTIDE SEQUENCE [LARGE SCALE GENOMIC DNA]</scope>
    <source>
        <strain evidence="3 4">CBS 269.64</strain>
    </source>
</reference>
<keyword evidence="2" id="KW-0812">Transmembrane</keyword>
<feature type="transmembrane region" description="Helical" evidence="2">
    <location>
        <begin position="131"/>
        <end position="152"/>
    </location>
</feature>
<evidence type="ECO:0000256" key="2">
    <source>
        <dbReference type="SAM" id="Phobius"/>
    </source>
</evidence>
<dbReference type="GeneID" id="34588260"/>
<feature type="compositionally biased region" description="Basic and acidic residues" evidence="1">
    <location>
        <begin position="26"/>
        <end position="56"/>
    </location>
</feature>
<evidence type="ECO:0000313" key="4">
    <source>
        <dbReference type="Proteomes" id="UP000185904"/>
    </source>
</evidence>